<dbReference type="GO" id="GO:0046872">
    <property type="term" value="F:metal ion binding"/>
    <property type="evidence" value="ECO:0007669"/>
    <property type="project" value="UniProtKB-KW"/>
</dbReference>
<gene>
    <name evidence="11" type="ORF">SAMN02787118_1641</name>
</gene>
<dbReference type="InterPro" id="IPR000477">
    <property type="entry name" value="RT_dom"/>
</dbReference>
<name>A0A1I2YBG0_9ACTN</name>
<keyword evidence="2" id="KW-0808">Transferase</keyword>
<accession>A0A1I2YBG0</accession>
<evidence type="ECO:0000256" key="1">
    <source>
        <dbReference type="ARBA" id="ARBA00012493"/>
    </source>
</evidence>
<evidence type="ECO:0000313" key="12">
    <source>
        <dbReference type="Proteomes" id="UP000181942"/>
    </source>
</evidence>
<dbReference type="PRINTS" id="PR00866">
    <property type="entry name" value="RNADNAPOLMS"/>
</dbReference>
<evidence type="ECO:0000256" key="8">
    <source>
        <dbReference type="ARBA" id="ARBA00034120"/>
    </source>
</evidence>
<dbReference type="Pfam" id="PF00078">
    <property type="entry name" value="RVT_1"/>
    <property type="match status" value="1"/>
</dbReference>
<dbReference type="InterPro" id="IPR000123">
    <property type="entry name" value="Reverse_transcriptase_msDNA"/>
</dbReference>
<keyword evidence="3" id="KW-0548">Nucleotidyltransferase</keyword>
<dbReference type="OrthoDB" id="1550386at2"/>
<evidence type="ECO:0000256" key="7">
    <source>
        <dbReference type="ARBA" id="ARBA00023118"/>
    </source>
</evidence>
<dbReference type="Proteomes" id="UP000181942">
    <property type="component" value="Unassembled WGS sequence"/>
</dbReference>
<protein>
    <recommendedName>
        <fullName evidence="1">RNA-directed DNA polymerase</fullName>
        <ecNumber evidence="1">2.7.7.49</ecNumber>
    </recommendedName>
</protein>
<dbReference type="CDD" id="cd01651">
    <property type="entry name" value="RT_G2_intron"/>
    <property type="match status" value="1"/>
</dbReference>
<sequence length="298" mass="34500">LDAVGVCRQRCWKYDWVVELDIRKFFDSVPHDLIVRAVEANTDLPWVVLYVKRWLVAPLVLPDGTLQDRDHGTPQGSAISPVLANLFLHYAFDAWMARVFPAMPFERYADDAVVHCSSRGQAERVLAAIAERMGEVGLELHPDKTRIVYCKDGKRRGSYERTSFTFLGFTFRPRGARTRTGEMFLSFAPAVSKDALKKMGATVRAWKLHQRSGLSEQDLARWINPVVRGWMQYYGAFSRSALYPLLARINAYVMRWSRNKYRRLRGRKKAQAAWERAVKLRPKFFAQWAWVTWVPAAW</sequence>
<evidence type="ECO:0000259" key="10">
    <source>
        <dbReference type="PROSITE" id="PS50878"/>
    </source>
</evidence>
<dbReference type="InterPro" id="IPR043502">
    <property type="entry name" value="DNA/RNA_pol_sf"/>
</dbReference>
<evidence type="ECO:0000313" key="11">
    <source>
        <dbReference type="EMBL" id="SFH22296.1"/>
    </source>
</evidence>
<keyword evidence="4" id="KW-0479">Metal-binding</keyword>
<evidence type="ECO:0000256" key="3">
    <source>
        <dbReference type="ARBA" id="ARBA00022695"/>
    </source>
</evidence>
<feature type="domain" description="Reverse transcriptase" evidence="10">
    <location>
        <begin position="1"/>
        <end position="171"/>
    </location>
</feature>
<evidence type="ECO:0000256" key="6">
    <source>
        <dbReference type="ARBA" id="ARBA00022918"/>
    </source>
</evidence>
<evidence type="ECO:0000256" key="2">
    <source>
        <dbReference type="ARBA" id="ARBA00022679"/>
    </source>
</evidence>
<dbReference type="RefSeq" id="WP_075033937.1">
    <property type="nucleotide sequence ID" value="NZ_FONR01000064.1"/>
</dbReference>
<dbReference type="GO" id="GO:0051607">
    <property type="term" value="P:defense response to virus"/>
    <property type="evidence" value="ECO:0007669"/>
    <property type="project" value="UniProtKB-KW"/>
</dbReference>
<dbReference type="GO" id="GO:0003964">
    <property type="term" value="F:RNA-directed DNA polymerase activity"/>
    <property type="evidence" value="ECO:0007669"/>
    <property type="project" value="UniProtKB-KW"/>
</dbReference>
<comment type="catalytic activity">
    <reaction evidence="9">
        <text>DNA(n) + a 2'-deoxyribonucleoside 5'-triphosphate = DNA(n+1) + diphosphate</text>
        <dbReference type="Rhea" id="RHEA:22508"/>
        <dbReference type="Rhea" id="RHEA-COMP:17339"/>
        <dbReference type="Rhea" id="RHEA-COMP:17340"/>
        <dbReference type="ChEBI" id="CHEBI:33019"/>
        <dbReference type="ChEBI" id="CHEBI:61560"/>
        <dbReference type="ChEBI" id="CHEBI:173112"/>
        <dbReference type="EC" id="2.7.7.49"/>
    </reaction>
</comment>
<dbReference type="PANTHER" id="PTHR34047">
    <property type="entry name" value="NUCLEAR INTRON MATURASE 1, MITOCHONDRIAL-RELATED"/>
    <property type="match status" value="1"/>
</dbReference>
<keyword evidence="6 11" id="KW-0695">RNA-directed DNA polymerase</keyword>
<dbReference type="PROSITE" id="PS50878">
    <property type="entry name" value="RT_POL"/>
    <property type="match status" value="1"/>
</dbReference>
<dbReference type="Pfam" id="PF08388">
    <property type="entry name" value="GIIM"/>
    <property type="match status" value="1"/>
</dbReference>
<keyword evidence="5" id="KW-0460">Magnesium</keyword>
<dbReference type="InterPro" id="IPR013597">
    <property type="entry name" value="Mat_intron_G2"/>
</dbReference>
<dbReference type="EC" id="2.7.7.49" evidence="1"/>
<dbReference type="AlphaFoldDB" id="A0A1I2YBG0"/>
<evidence type="ECO:0000256" key="5">
    <source>
        <dbReference type="ARBA" id="ARBA00022842"/>
    </source>
</evidence>
<proteinExistence type="inferred from homology"/>
<dbReference type="GO" id="GO:0003723">
    <property type="term" value="F:RNA binding"/>
    <property type="evidence" value="ECO:0007669"/>
    <property type="project" value="InterPro"/>
</dbReference>
<dbReference type="PANTHER" id="PTHR34047:SF3">
    <property type="entry name" value="BLR2052 PROTEIN"/>
    <property type="match status" value="1"/>
</dbReference>
<dbReference type="EMBL" id="FONR01000064">
    <property type="protein sequence ID" value="SFH22296.1"/>
    <property type="molecule type" value="Genomic_DNA"/>
</dbReference>
<evidence type="ECO:0000256" key="9">
    <source>
        <dbReference type="ARBA" id="ARBA00048173"/>
    </source>
</evidence>
<feature type="non-terminal residue" evidence="11">
    <location>
        <position position="1"/>
    </location>
</feature>
<organism evidence="11 12">
    <name type="scientific">Streptomyces mirabilis</name>
    <dbReference type="NCBI Taxonomy" id="68239"/>
    <lineage>
        <taxon>Bacteria</taxon>
        <taxon>Bacillati</taxon>
        <taxon>Actinomycetota</taxon>
        <taxon>Actinomycetes</taxon>
        <taxon>Kitasatosporales</taxon>
        <taxon>Streptomycetaceae</taxon>
        <taxon>Streptomyces</taxon>
    </lineage>
</organism>
<keyword evidence="7" id="KW-0051">Antiviral defense</keyword>
<comment type="similarity">
    <text evidence="8">Belongs to the bacterial reverse transcriptase family.</text>
</comment>
<evidence type="ECO:0000256" key="4">
    <source>
        <dbReference type="ARBA" id="ARBA00022723"/>
    </source>
</evidence>
<dbReference type="SUPFAM" id="SSF56672">
    <property type="entry name" value="DNA/RNA polymerases"/>
    <property type="match status" value="1"/>
</dbReference>
<dbReference type="InterPro" id="IPR051083">
    <property type="entry name" value="GrpII_Intron_Splice-Mob/Def"/>
</dbReference>
<reference evidence="11 12" key="1">
    <citation type="submission" date="2016-10" db="EMBL/GenBank/DDBJ databases">
        <authorList>
            <person name="de Groot N.N."/>
        </authorList>
    </citation>
    <scope>NUCLEOTIDE SEQUENCE [LARGE SCALE GENOMIC DNA]</scope>
    <source>
        <strain evidence="11 12">OK461</strain>
    </source>
</reference>